<dbReference type="AlphaFoldDB" id="A0AAV4HPG1"/>
<accession>A0AAV4HPG1</accession>
<sequence>MNPLSRGKRILAMSLASQRNGATEAKIPRKSQLPARPQMQEDVRSILDLSTSQLIDLPQDLDMNQISFSADQNLTDLITVSSALKVANYIMHTCPENKDIQVEGATVDINDIHVVTPRKEAFRKIVTAGSNPRDEVDQFN</sequence>
<organism evidence="1 2">
    <name type="scientific">Elysia marginata</name>
    <dbReference type="NCBI Taxonomy" id="1093978"/>
    <lineage>
        <taxon>Eukaryota</taxon>
        <taxon>Metazoa</taxon>
        <taxon>Spiralia</taxon>
        <taxon>Lophotrochozoa</taxon>
        <taxon>Mollusca</taxon>
        <taxon>Gastropoda</taxon>
        <taxon>Heterobranchia</taxon>
        <taxon>Euthyneura</taxon>
        <taxon>Panpulmonata</taxon>
        <taxon>Sacoglossa</taxon>
        <taxon>Placobranchoidea</taxon>
        <taxon>Plakobranchidae</taxon>
        <taxon>Elysia</taxon>
    </lineage>
</organism>
<name>A0AAV4HPG1_9GAST</name>
<evidence type="ECO:0000313" key="1">
    <source>
        <dbReference type="EMBL" id="GFS00089.1"/>
    </source>
</evidence>
<reference evidence="1 2" key="1">
    <citation type="journal article" date="2021" name="Elife">
        <title>Chloroplast acquisition without the gene transfer in kleptoplastic sea slugs, Plakobranchus ocellatus.</title>
        <authorList>
            <person name="Maeda T."/>
            <person name="Takahashi S."/>
            <person name="Yoshida T."/>
            <person name="Shimamura S."/>
            <person name="Takaki Y."/>
            <person name="Nagai Y."/>
            <person name="Toyoda A."/>
            <person name="Suzuki Y."/>
            <person name="Arimoto A."/>
            <person name="Ishii H."/>
            <person name="Satoh N."/>
            <person name="Nishiyama T."/>
            <person name="Hasebe M."/>
            <person name="Maruyama T."/>
            <person name="Minagawa J."/>
            <person name="Obokata J."/>
            <person name="Shigenobu S."/>
        </authorList>
    </citation>
    <scope>NUCLEOTIDE SEQUENCE [LARGE SCALE GENOMIC DNA]</scope>
</reference>
<gene>
    <name evidence="1" type="ORF">ElyMa_004544900</name>
</gene>
<evidence type="ECO:0000313" key="2">
    <source>
        <dbReference type="Proteomes" id="UP000762676"/>
    </source>
</evidence>
<keyword evidence="2" id="KW-1185">Reference proteome</keyword>
<dbReference type="Proteomes" id="UP000762676">
    <property type="component" value="Unassembled WGS sequence"/>
</dbReference>
<protein>
    <submittedName>
        <fullName evidence="1">Uncharacterized protein</fullName>
    </submittedName>
</protein>
<comment type="caution">
    <text evidence="1">The sequence shown here is derived from an EMBL/GenBank/DDBJ whole genome shotgun (WGS) entry which is preliminary data.</text>
</comment>
<proteinExistence type="predicted"/>
<dbReference type="EMBL" id="BMAT01009167">
    <property type="protein sequence ID" value="GFS00089.1"/>
    <property type="molecule type" value="Genomic_DNA"/>
</dbReference>